<feature type="zinc finger region" description="C3H1-type" evidence="1">
    <location>
        <begin position="215"/>
        <end position="243"/>
    </location>
</feature>
<dbReference type="InterPro" id="IPR000571">
    <property type="entry name" value="Znf_CCCH"/>
</dbReference>
<dbReference type="PANTHER" id="PTHR35558">
    <property type="entry name" value="SGNH_HYDRO DOMAIN-CONTAINING PROTEIN"/>
    <property type="match status" value="1"/>
</dbReference>
<keyword evidence="1" id="KW-0863">Zinc-finger</keyword>
<dbReference type="GO" id="GO:0008270">
    <property type="term" value="F:zinc ion binding"/>
    <property type="evidence" value="ECO:0007669"/>
    <property type="project" value="UniProtKB-KW"/>
</dbReference>
<dbReference type="EMBL" id="CACVKT020008738">
    <property type="protein sequence ID" value="CAC5417387.1"/>
    <property type="molecule type" value="Genomic_DNA"/>
</dbReference>
<dbReference type="OrthoDB" id="6154904at2759"/>
<dbReference type="PANTHER" id="PTHR35558:SF1">
    <property type="entry name" value="ENDONUCLEASE_EXONUCLEASE_PHOSPHATASE DOMAIN-CONTAINING PROTEIN"/>
    <property type="match status" value="1"/>
</dbReference>
<evidence type="ECO:0000256" key="1">
    <source>
        <dbReference type="PROSITE-ProRule" id="PRU00723"/>
    </source>
</evidence>
<accession>A0A6J8EAK2</accession>
<dbReference type="Proteomes" id="UP000507470">
    <property type="component" value="Unassembled WGS sequence"/>
</dbReference>
<sequence>MTSQGNTGNSCVQENEVQHHVDSLNRNIQGNEDQNHDTNNEVVSPEVLAVQPTVQKQILGGQSAFVSCSLKTGGNIPDKIKQQIWAGRYIDFHSHIKYKLQLVQGADNPELSITEERKKRTLTLNQWLSAWNKFTAIICTKNPVLGSVIPQHMESILEMSREGGNWQYYDIEFRKLLERGEAQWGCTHLELYLRAKLQVNLKSGNDKTNKSGNTRWPIGVCFSFHKGLGCKFGEKCKFQHRCFNCGFNHSFSTCKKPVRLPYKFTKPVITQKRYKAGTTSPFEWKTEYPPYLVTETMPLPQGQKKLSPPENEVNYNSNCSTPVKVDRLSYWLKGYNIKMYKYLVKWFKYGFDVGFRGSVHHNTVDNLLSAKTKPDIVRRKIQNEISANRFVGPFDSKPFTEMQLSPLGLAKMKLSGT</sequence>
<organism evidence="3 4">
    <name type="scientific">Mytilus coruscus</name>
    <name type="common">Sea mussel</name>
    <dbReference type="NCBI Taxonomy" id="42192"/>
    <lineage>
        <taxon>Eukaryota</taxon>
        <taxon>Metazoa</taxon>
        <taxon>Spiralia</taxon>
        <taxon>Lophotrochozoa</taxon>
        <taxon>Mollusca</taxon>
        <taxon>Bivalvia</taxon>
        <taxon>Autobranchia</taxon>
        <taxon>Pteriomorphia</taxon>
        <taxon>Mytilida</taxon>
        <taxon>Mytiloidea</taxon>
        <taxon>Mytilidae</taxon>
        <taxon>Mytilinae</taxon>
        <taxon>Mytilus</taxon>
    </lineage>
</organism>
<gene>
    <name evidence="3" type="ORF">MCOR_49893</name>
</gene>
<reference evidence="3 4" key="1">
    <citation type="submission" date="2020-06" db="EMBL/GenBank/DDBJ databases">
        <authorList>
            <person name="Li R."/>
            <person name="Bekaert M."/>
        </authorList>
    </citation>
    <scope>NUCLEOTIDE SEQUENCE [LARGE SCALE GENOMIC DNA]</scope>
    <source>
        <strain evidence="4">wild</strain>
    </source>
</reference>
<evidence type="ECO:0000259" key="2">
    <source>
        <dbReference type="PROSITE" id="PS50103"/>
    </source>
</evidence>
<keyword evidence="1" id="KW-0862">Zinc</keyword>
<dbReference type="PROSITE" id="PS50103">
    <property type="entry name" value="ZF_C3H1"/>
    <property type="match status" value="1"/>
</dbReference>
<feature type="domain" description="C3H1-type" evidence="2">
    <location>
        <begin position="215"/>
        <end position="243"/>
    </location>
</feature>
<name>A0A6J8EAK2_MYTCO</name>
<keyword evidence="1" id="KW-0479">Metal-binding</keyword>
<dbReference type="AlphaFoldDB" id="A0A6J8EAK2"/>
<evidence type="ECO:0000313" key="3">
    <source>
        <dbReference type="EMBL" id="CAC5417387.1"/>
    </source>
</evidence>
<keyword evidence="4" id="KW-1185">Reference proteome</keyword>
<evidence type="ECO:0000313" key="4">
    <source>
        <dbReference type="Proteomes" id="UP000507470"/>
    </source>
</evidence>
<protein>
    <recommendedName>
        <fullName evidence="2">C3H1-type domain-containing protein</fullName>
    </recommendedName>
</protein>
<proteinExistence type="predicted"/>